<dbReference type="AlphaFoldDB" id="A0A165I8D5"/>
<keyword evidence="7 13" id="KW-0479">Metal-binding</keyword>
<evidence type="ECO:0000256" key="7">
    <source>
        <dbReference type="ARBA" id="ARBA00022723"/>
    </source>
</evidence>
<dbReference type="OrthoDB" id="2789670at2759"/>
<dbReference type="PANTHER" id="PTHR46300:SF7">
    <property type="entry name" value="P450, PUTATIVE (EUROFUNG)-RELATED"/>
    <property type="match status" value="1"/>
</dbReference>
<dbReference type="InterPro" id="IPR001128">
    <property type="entry name" value="Cyt_P450"/>
</dbReference>
<evidence type="ECO:0000256" key="13">
    <source>
        <dbReference type="PIRSR" id="PIRSR602401-1"/>
    </source>
</evidence>
<dbReference type="GO" id="GO:0016705">
    <property type="term" value="F:oxidoreductase activity, acting on paired donors, with incorporation or reduction of molecular oxygen"/>
    <property type="evidence" value="ECO:0007669"/>
    <property type="project" value="InterPro"/>
</dbReference>
<dbReference type="GO" id="GO:0020037">
    <property type="term" value="F:heme binding"/>
    <property type="evidence" value="ECO:0007669"/>
    <property type="project" value="InterPro"/>
</dbReference>
<dbReference type="InterPro" id="IPR002401">
    <property type="entry name" value="Cyt_P450_E_grp-I"/>
</dbReference>
<dbReference type="CDD" id="cd11065">
    <property type="entry name" value="CYP64-like"/>
    <property type="match status" value="1"/>
</dbReference>
<organism evidence="15 16">
    <name type="scientific">Laetiporus sulphureus 93-53</name>
    <dbReference type="NCBI Taxonomy" id="1314785"/>
    <lineage>
        <taxon>Eukaryota</taxon>
        <taxon>Fungi</taxon>
        <taxon>Dikarya</taxon>
        <taxon>Basidiomycota</taxon>
        <taxon>Agaricomycotina</taxon>
        <taxon>Agaricomycetes</taxon>
        <taxon>Polyporales</taxon>
        <taxon>Laetiporus</taxon>
    </lineage>
</organism>
<dbReference type="InterPro" id="IPR050364">
    <property type="entry name" value="Cytochrome_P450_fung"/>
</dbReference>
<dbReference type="InterPro" id="IPR017972">
    <property type="entry name" value="Cyt_P450_CS"/>
</dbReference>
<keyword evidence="8" id="KW-1133">Transmembrane helix</keyword>
<dbReference type="Pfam" id="PF00067">
    <property type="entry name" value="p450"/>
    <property type="match status" value="1"/>
</dbReference>
<dbReference type="PRINTS" id="PR00463">
    <property type="entry name" value="EP450I"/>
</dbReference>
<evidence type="ECO:0000256" key="12">
    <source>
        <dbReference type="ARBA" id="ARBA00023136"/>
    </source>
</evidence>
<gene>
    <name evidence="15" type="ORF">LAESUDRAFT_719015</name>
</gene>
<keyword evidence="16" id="KW-1185">Reference proteome</keyword>
<dbReference type="RefSeq" id="XP_040770233.1">
    <property type="nucleotide sequence ID" value="XM_040907547.1"/>
</dbReference>
<evidence type="ECO:0000256" key="10">
    <source>
        <dbReference type="ARBA" id="ARBA00023004"/>
    </source>
</evidence>
<evidence type="ECO:0000313" key="15">
    <source>
        <dbReference type="EMBL" id="KZT12723.1"/>
    </source>
</evidence>
<comment type="similarity">
    <text evidence="4 14">Belongs to the cytochrome P450 family.</text>
</comment>
<sequence>MQLAVVVGFVVSVVVIARIVYLRWTEDVSSLRLPPGPKPIPLLGNVHQLSMVSQEKTFANWGKLYGGLVYAQLFRTPAIVINSLKAAQDLLDAKSANYSHRPRFVLLSDLMGWDCVITHMTYGERFRKHRRWIAQAFEDKDALISYRALQRREAYVLISGLFESPGFFRAHIRRFAAAMIMEIAYGHSVTSLNDQFVHLAERAAKETIESGGPGSMIVDFFPLLRHLPMWLPGAGFKRKAHKVRLIVRKMLDAPFEMVKTAMMHGTASPSFTATLLEEVFSRGTPTTEEEDDIKGAAGVLFGAATDTTSAVLSTFILAMTLHPDIYKKARAEIDRVVGTVRLPDFPDRDSLPYLECVLEEVYRWNCPVPLGLPHKAAAHDQYRGYDIPGGSMIIPNIWAMTRDTQMYASPESFIPERFQGLSREDADLHNPRNMVFGFGRRACPGRKFADASIWFAAANIIATVNISQPNDLSRKNADLCDLFIPGFVSHPRDFICNMTPRSRNALEMVSDMRVHTAF</sequence>
<evidence type="ECO:0000256" key="4">
    <source>
        <dbReference type="ARBA" id="ARBA00010617"/>
    </source>
</evidence>
<accession>A0A165I8D5</accession>
<evidence type="ECO:0000256" key="2">
    <source>
        <dbReference type="ARBA" id="ARBA00004167"/>
    </source>
</evidence>
<dbReference type="GO" id="GO:0004497">
    <property type="term" value="F:monooxygenase activity"/>
    <property type="evidence" value="ECO:0007669"/>
    <property type="project" value="UniProtKB-KW"/>
</dbReference>
<dbReference type="GeneID" id="63824576"/>
<comment type="cofactor">
    <cofactor evidence="1 13">
        <name>heme</name>
        <dbReference type="ChEBI" id="CHEBI:30413"/>
    </cofactor>
</comment>
<keyword evidence="6" id="KW-0812">Transmembrane</keyword>
<feature type="binding site" description="axial binding residue" evidence="13">
    <location>
        <position position="443"/>
    </location>
    <ligand>
        <name>heme</name>
        <dbReference type="ChEBI" id="CHEBI:30413"/>
    </ligand>
    <ligandPart>
        <name>Fe</name>
        <dbReference type="ChEBI" id="CHEBI:18248"/>
    </ligandPart>
</feature>
<reference evidence="15 16" key="1">
    <citation type="journal article" date="2016" name="Mol. Biol. Evol.">
        <title>Comparative Genomics of Early-Diverging Mushroom-Forming Fungi Provides Insights into the Origins of Lignocellulose Decay Capabilities.</title>
        <authorList>
            <person name="Nagy L.G."/>
            <person name="Riley R."/>
            <person name="Tritt A."/>
            <person name="Adam C."/>
            <person name="Daum C."/>
            <person name="Floudas D."/>
            <person name="Sun H."/>
            <person name="Yadav J.S."/>
            <person name="Pangilinan J."/>
            <person name="Larsson K.H."/>
            <person name="Matsuura K."/>
            <person name="Barry K."/>
            <person name="Labutti K."/>
            <person name="Kuo R."/>
            <person name="Ohm R.A."/>
            <person name="Bhattacharya S.S."/>
            <person name="Shirouzu T."/>
            <person name="Yoshinaga Y."/>
            <person name="Martin F.M."/>
            <person name="Grigoriev I.V."/>
            <person name="Hibbett D.S."/>
        </authorList>
    </citation>
    <scope>NUCLEOTIDE SEQUENCE [LARGE SCALE GENOMIC DNA]</scope>
    <source>
        <strain evidence="15 16">93-53</strain>
    </source>
</reference>
<keyword evidence="5 13" id="KW-0349">Heme</keyword>
<dbReference type="Proteomes" id="UP000076871">
    <property type="component" value="Unassembled WGS sequence"/>
</dbReference>
<comment type="pathway">
    <text evidence="3">Secondary metabolite biosynthesis.</text>
</comment>
<evidence type="ECO:0000256" key="5">
    <source>
        <dbReference type="ARBA" id="ARBA00022617"/>
    </source>
</evidence>
<evidence type="ECO:0000256" key="9">
    <source>
        <dbReference type="ARBA" id="ARBA00023002"/>
    </source>
</evidence>
<evidence type="ECO:0000256" key="3">
    <source>
        <dbReference type="ARBA" id="ARBA00005179"/>
    </source>
</evidence>
<evidence type="ECO:0000256" key="11">
    <source>
        <dbReference type="ARBA" id="ARBA00023033"/>
    </source>
</evidence>
<dbReference type="InParanoid" id="A0A165I8D5"/>
<dbReference type="EMBL" id="KV427605">
    <property type="protein sequence ID" value="KZT12723.1"/>
    <property type="molecule type" value="Genomic_DNA"/>
</dbReference>
<keyword evidence="11 14" id="KW-0503">Monooxygenase</keyword>
<evidence type="ECO:0000256" key="14">
    <source>
        <dbReference type="RuleBase" id="RU000461"/>
    </source>
</evidence>
<evidence type="ECO:0000256" key="6">
    <source>
        <dbReference type="ARBA" id="ARBA00022692"/>
    </source>
</evidence>
<proteinExistence type="inferred from homology"/>
<dbReference type="InterPro" id="IPR036396">
    <property type="entry name" value="Cyt_P450_sf"/>
</dbReference>
<evidence type="ECO:0000256" key="1">
    <source>
        <dbReference type="ARBA" id="ARBA00001971"/>
    </source>
</evidence>
<protein>
    <submittedName>
        <fullName evidence="15">Cytochrome P450</fullName>
    </submittedName>
</protein>
<dbReference type="Gene3D" id="1.10.630.10">
    <property type="entry name" value="Cytochrome P450"/>
    <property type="match status" value="1"/>
</dbReference>
<dbReference type="GO" id="GO:0005506">
    <property type="term" value="F:iron ion binding"/>
    <property type="evidence" value="ECO:0007669"/>
    <property type="project" value="InterPro"/>
</dbReference>
<keyword evidence="9 14" id="KW-0560">Oxidoreductase</keyword>
<evidence type="ECO:0000256" key="8">
    <source>
        <dbReference type="ARBA" id="ARBA00022989"/>
    </source>
</evidence>
<keyword evidence="12" id="KW-0472">Membrane</keyword>
<keyword evidence="10 13" id="KW-0408">Iron</keyword>
<comment type="subcellular location">
    <subcellularLocation>
        <location evidence="2">Membrane</location>
        <topology evidence="2">Single-pass membrane protein</topology>
    </subcellularLocation>
</comment>
<name>A0A165I8D5_9APHY</name>
<dbReference type="GO" id="GO:0016020">
    <property type="term" value="C:membrane"/>
    <property type="evidence" value="ECO:0007669"/>
    <property type="project" value="UniProtKB-SubCell"/>
</dbReference>
<dbReference type="PANTHER" id="PTHR46300">
    <property type="entry name" value="P450, PUTATIVE (EUROFUNG)-RELATED-RELATED"/>
    <property type="match status" value="1"/>
</dbReference>
<dbReference type="SUPFAM" id="SSF48264">
    <property type="entry name" value="Cytochrome P450"/>
    <property type="match status" value="1"/>
</dbReference>
<dbReference type="PROSITE" id="PS00086">
    <property type="entry name" value="CYTOCHROME_P450"/>
    <property type="match status" value="1"/>
</dbReference>
<evidence type="ECO:0000313" key="16">
    <source>
        <dbReference type="Proteomes" id="UP000076871"/>
    </source>
</evidence>
<dbReference type="STRING" id="1314785.A0A165I8D5"/>